<sequence length="79" mass="8827">MFNSTKIIPLTIDLVVFSSLISGVRRAGGYQIATDRIPNDNAKWCADKYLDLGEFVVDQSISMMGRYPEVFRASSGHKK</sequence>
<dbReference type="OMA" id="NAKWCAD"/>
<accession>A0A139AXN2</accession>
<dbReference type="AlphaFoldDB" id="A0A139AXN2"/>
<dbReference type="PANTHER" id="PTHR28075:SF1">
    <property type="entry name" value="DUF1748-DOMAIN-CONTAINING PROTEIN"/>
    <property type="match status" value="1"/>
</dbReference>
<keyword evidence="2" id="KW-1185">Reference proteome</keyword>
<protein>
    <submittedName>
        <fullName evidence="1">Uncharacterized protein</fullName>
    </submittedName>
</protein>
<dbReference type="GO" id="GO:0005737">
    <property type="term" value="C:cytoplasm"/>
    <property type="evidence" value="ECO:0007669"/>
    <property type="project" value="TreeGrafter"/>
</dbReference>
<dbReference type="PANTHER" id="PTHR28075">
    <property type="entry name" value="CHROMOSOME 16, WHOLE GENOME SHOTGUN SEQUENCE"/>
    <property type="match status" value="1"/>
</dbReference>
<dbReference type="Proteomes" id="UP000070544">
    <property type="component" value="Unassembled WGS sequence"/>
</dbReference>
<dbReference type="InterPro" id="IPR013726">
    <property type="entry name" value="Mitofissin"/>
</dbReference>
<name>A0A139AXN2_GONPJ</name>
<evidence type="ECO:0000313" key="1">
    <source>
        <dbReference type="EMBL" id="KXS21464.1"/>
    </source>
</evidence>
<reference evidence="1 2" key="1">
    <citation type="journal article" date="2015" name="Genome Biol. Evol.">
        <title>Phylogenomic analyses indicate that early fungi evolved digesting cell walls of algal ancestors of land plants.</title>
        <authorList>
            <person name="Chang Y."/>
            <person name="Wang S."/>
            <person name="Sekimoto S."/>
            <person name="Aerts A.L."/>
            <person name="Choi C."/>
            <person name="Clum A."/>
            <person name="LaButti K.M."/>
            <person name="Lindquist E.A."/>
            <person name="Yee Ngan C."/>
            <person name="Ohm R.A."/>
            <person name="Salamov A.A."/>
            <person name="Grigoriev I.V."/>
            <person name="Spatafora J.W."/>
            <person name="Berbee M.L."/>
        </authorList>
    </citation>
    <scope>NUCLEOTIDE SEQUENCE [LARGE SCALE GENOMIC DNA]</scope>
    <source>
        <strain evidence="1 2">JEL478</strain>
    </source>
</reference>
<gene>
    <name evidence="1" type="ORF">M427DRAFT_50904</name>
</gene>
<dbReference type="OrthoDB" id="16824at2759"/>
<proteinExistence type="predicted"/>
<dbReference type="EMBL" id="KQ965732">
    <property type="protein sequence ID" value="KXS21464.1"/>
    <property type="molecule type" value="Genomic_DNA"/>
</dbReference>
<dbReference type="Pfam" id="PF08520">
    <property type="entry name" value="Mitofissin"/>
    <property type="match status" value="1"/>
</dbReference>
<evidence type="ECO:0000313" key="2">
    <source>
        <dbReference type="Proteomes" id="UP000070544"/>
    </source>
</evidence>
<organism evidence="1 2">
    <name type="scientific">Gonapodya prolifera (strain JEL478)</name>
    <name type="common">Monoblepharis prolifera</name>
    <dbReference type="NCBI Taxonomy" id="1344416"/>
    <lineage>
        <taxon>Eukaryota</taxon>
        <taxon>Fungi</taxon>
        <taxon>Fungi incertae sedis</taxon>
        <taxon>Chytridiomycota</taxon>
        <taxon>Chytridiomycota incertae sedis</taxon>
        <taxon>Monoblepharidomycetes</taxon>
        <taxon>Monoblepharidales</taxon>
        <taxon>Gonapodyaceae</taxon>
        <taxon>Gonapodya</taxon>
    </lineage>
</organism>